<protein>
    <submittedName>
        <fullName evidence="1">Uncharacterized protein</fullName>
    </submittedName>
</protein>
<proteinExistence type="predicted"/>
<dbReference type="AlphaFoldDB" id="A0A4V2JZL6"/>
<feature type="non-terminal residue" evidence="1">
    <location>
        <position position="1"/>
    </location>
</feature>
<dbReference type="OrthoDB" id="2752018at2759"/>
<sequence length="65" mass="7545">WRCLSCHGRPAYCAPCLRASHSLLPLYQVEFLHETHYQKTWLQQVGVEIFCGHEGLPCSMQISRK</sequence>
<organism evidence="1">
    <name type="scientific">Dichomitus squalens</name>
    <dbReference type="NCBI Taxonomy" id="114155"/>
    <lineage>
        <taxon>Eukaryota</taxon>
        <taxon>Fungi</taxon>
        <taxon>Dikarya</taxon>
        <taxon>Basidiomycota</taxon>
        <taxon>Agaricomycotina</taxon>
        <taxon>Agaricomycetes</taxon>
        <taxon>Polyporales</taxon>
        <taxon>Polyporaceae</taxon>
        <taxon>Dichomitus</taxon>
    </lineage>
</organism>
<gene>
    <name evidence="1" type="ORF">BD311DRAFT_669394</name>
</gene>
<reference evidence="1" key="1">
    <citation type="submission" date="2019-01" db="EMBL/GenBank/DDBJ databases">
        <title>Draft genome sequences of three monokaryotic isolates of the white-rot basidiomycete fungus Dichomitus squalens.</title>
        <authorList>
            <consortium name="DOE Joint Genome Institute"/>
            <person name="Lopez S.C."/>
            <person name="Andreopoulos B."/>
            <person name="Pangilinan J."/>
            <person name="Lipzen A."/>
            <person name="Riley R."/>
            <person name="Ahrendt S."/>
            <person name="Ng V."/>
            <person name="Barry K."/>
            <person name="Daum C."/>
            <person name="Grigoriev I.V."/>
            <person name="Hilden K.S."/>
            <person name="Makela M.R."/>
            <person name="de Vries R.P."/>
        </authorList>
    </citation>
    <scope>NUCLEOTIDE SEQUENCE [LARGE SCALE GENOMIC DNA]</scope>
    <source>
        <strain evidence="1">OM18370.1</strain>
    </source>
</reference>
<dbReference type="EMBL" id="ML143459">
    <property type="protein sequence ID" value="TBU25563.1"/>
    <property type="molecule type" value="Genomic_DNA"/>
</dbReference>
<accession>A0A4V2JZL6</accession>
<name>A0A4V2JZL6_9APHY</name>
<evidence type="ECO:0000313" key="1">
    <source>
        <dbReference type="EMBL" id="TBU25563.1"/>
    </source>
</evidence>
<dbReference type="Proteomes" id="UP000292957">
    <property type="component" value="Unassembled WGS sequence"/>
</dbReference>